<dbReference type="InterPro" id="IPR041118">
    <property type="entry name" value="Rx_N"/>
</dbReference>
<evidence type="ECO:0000259" key="9">
    <source>
        <dbReference type="Pfam" id="PF23559"/>
    </source>
</evidence>
<evidence type="ECO:0000313" key="14">
    <source>
        <dbReference type="RefSeq" id="XP_071939602.1"/>
    </source>
</evidence>
<feature type="domain" description="R13L1/DRL21-like LRR repeat region" evidence="10">
    <location>
        <begin position="1041"/>
        <end position="1106"/>
    </location>
</feature>
<keyword evidence="3" id="KW-0677">Repeat</keyword>
<keyword evidence="11" id="KW-1185">Reference proteome</keyword>
<dbReference type="GO" id="GO:0043531">
    <property type="term" value="F:ADP binding"/>
    <property type="evidence" value="ECO:0007669"/>
    <property type="project" value="InterPro"/>
</dbReference>
<dbReference type="PANTHER" id="PTHR36766">
    <property type="entry name" value="PLANT BROAD-SPECTRUM MILDEW RESISTANCE PROTEIN RPW8"/>
    <property type="match status" value="1"/>
</dbReference>
<dbReference type="RefSeq" id="XP_071939603.1">
    <property type="nucleotide sequence ID" value="XM_072083502.1"/>
</dbReference>
<reference evidence="11" key="1">
    <citation type="journal article" date="2025" name="Foods">
        <title>Unveiling the Microbial Signatures of Arabica Coffee Cherries: Insights into Ripeness Specific Diversity, Functional Traits, and Implications for Quality and Safety.</title>
        <authorList>
            <consortium name="RefSeq"/>
            <person name="Tenea G.N."/>
            <person name="Cifuentes V."/>
            <person name="Reyes P."/>
            <person name="Cevallos-Vallejos M."/>
        </authorList>
    </citation>
    <scope>NUCLEOTIDE SEQUENCE [LARGE SCALE GENOMIC DNA]</scope>
</reference>
<keyword evidence="5" id="KW-0611">Plant defense</keyword>
<evidence type="ECO:0000313" key="17">
    <source>
        <dbReference type="RefSeq" id="XP_071939605.1"/>
    </source>
</evidence>
<dbReference type="Gene3D" id="1.10.10.10">
    <property type="entry name" value="Winged helix-like DNA-binding domain superfamily/Winged helix DNA-binding domain"/>
    <property type="match status" value="1"/>
</dbReference>
<dbReference type="Gene3D" id="3.80.10.10">
    <property type="entry name" value="Ribonuclease Inhibitor"/>
    <property type="match status" value="2"/>
</dbReference>
<dbReference type="Pfam" id="PF23559">
    <property type="entry name" value="WHD_DRP"/>
    <property type="match status" value="1"/>
</dbReference>
<dbReference type="InterPro" id="IPR027417">
    <property type="entry name" value="P-loop_NTPase"/>
</dbReference>
<dbReference type="SUPFAM" id="SSF52058">
    <property type="entry name" value="L domain-like"/>
    <property type="match status" value="1"/>
</dbReference>
<evidence type="ECO:0000313" key="11">
    <source>
        <dbReference type="Proteomes" id="UP001652660"/>
    </source>
</evidence>
<accession>A0A6P6WWQ0</accession>
<dbReference type="RefSeq" id="XP_071939604.1">
    <property type="nucleotide sequence ID" value="XM_072083503.1"/>
</dbReference>
<dbReference type="RefSeq" id="XP_071939606.1">
    <property type="nucleotide sequence ID" value="XM_072083505.1"/>
</dbReference>
<keyword evidence="4" id="KW-0547">Nucleotide-binding</keyword>
<dbReference type="Pfam" id="PF25019">
    <property type="entry name" value="LRR_R13L1-DRL21"/>
    <property type="match status" value="2"/>
</dbReference>
<dbReference type="Pfam" id="PF00931">
    <property type="entry name" value="NB-ARC"/>
    <property type="match status" value="1"/>
</dbReference>
<dbReference type="SUPFAM" id="SSF52540">
    <property type="entry name" value="P-loop containing nucleoside triphosphate hydrolases"/>
    <property type="match status" value="1"/>
</dbReference>
<dbReference type="Gene3D" id="3.40.50.300">
    <property type="entry name" value="P-loop containing nucleotide triphosphate hydrolases"/>
    <property type="match status" value="1"/>
</dbReference>
<feature type="domain" description="NB-ARC" evidence="7">
    <location>
        <begin position="204"/>
        <end position="374"/>
    </location>
</feature>
<evidence type="ECO:0000259" key="10">
    <source>
        <dbReference type="Pfam" id="PF25019"/>
    </source>
</evidence>
<keyword evidence="2" id="KW-0433">Leucine-rich repeat</keyword>
<keyword evidence="6" id="KW-0067">ATP-binding</keyword>
<evidence type="ECO:0000259" key="7">
    <source>
        <dbReference type="Pfam" id="PF00931"/>
    </source>
</evidence>
<dbReference type="SUPFAM" id="SSF52047">
    <property type="entry name" value="RNI-like"/>
    <property type="match status" value="1"/>
</dbReference>
<dbReference type="OrthoDB" id="6161812at2759"/>
<dbReference type="RefSeq" id="XP_071939602.1">
    <property type="nucleotide sequence ID" value="XM_072083501.1"/>
</dbReference>
<name>A0A6P6WWQ0_COFAR</name>
<dbReference type="PRINTS" id="PR00364">
    <property type="entry name" value="DISEASERSIST"/>
</dbReference>
<feature type="domain" description="Disease resistance protein winged helix" evidence="9">
    <location>
        <begin position="470"/>
        <end position="542"/>
    </location>
</feature>
<evidence type="ECO:0000256" key="3">
    <source>
        <dbReference type="ARBA" id="ARBA00022737"/>
    </source>
</evidence>
<evidence type="ECO:0000313" key="12">
    <source>
        <dbReference type="RefSeq" id="XP_027119850.1"/>
    </source>
</evidence>
<dbReference type="GO" id="GO:0051707">
    <property type="term" value="P:response to other organism"/>
    <property type="evidence" value="ECO:0007669"/>
    <property type="project" value="UniProtKB-ARBA"/>
</dbReference>
<feature type="domain" description="Disease resistance N-terminal" evidence="8">
    <location>
        <begin position="23"/>
        <end position="92"/>
    </location>
</feature>
<proteinExistence type="inferred from homology"/>
<evidence type="ECO:0000259" key="8">
    <source>
        <dbReference type="Pfam" id="PF18052"/>
    </source>
</evidence>
<evidence type="ECO:0000313" key="18">
    <source>
        <dbReference type="RefSeq" id="XP_071939606.1"/>
    </source>
</evidence>
<dbReference type="Proteomes" id="UP001652660">
    <property type="component" value="Chromosome 3e"/>
</dbReference>
<evidence type="ECO:0000256" key="2">
    <source>
        <dbReference type="ARBA" id="ARBA00022614"/>
    </source>
</evidence>
<dbReference type="InterPro" id="IPR042197">
    <property type="entry name" value="Apaf_helical"/>
</dbReference>
<evidence type="ECO:0000313" key="15">
    <source>
        <dbReference type="RefSeq" id="XP_071939603.1"/>
    </source>
</evidence>
<evidence type="ECO:0000313" key="16">
    <source>
        <dbReference type="RefSeq" id="XP_071939604.1"/>
    </source>
</evidence>
<dbReference type="InterPro" id="IPR036388">
    <property type="entry name" value="WH-like_DNA-bd_sf"/>
</dbReference>
<dbReference type="FunFam" id="1.10.10.10:FF:000322">
    <property type="entry name" value="Probable disease resistance protein At1g63360"/>
    <property type="match status" value="1"/>
</dbReference>
<dbReference type="RefSeq" id="XP_071939601.1">
    <property type="nucleotide sequence ID" value="XM_072083500.1"/>
</dbReference>
<dbReference type="Gene3D" id="1.20.5.4130">
    <property type="match status" value="1"/>
</dbReference>
<dbReference type="Pfam" id="PF18052">
    <property type="entry name" value="Rx_N"/>
    <property type="match status" value="1"/>
</dbReference>
<dbReference type="PANTHER" id="PTHR36766:SF70">
    <property type="entry name" value="DISEASE RESISTANCE PROTEIN RGA4"/>
    <property type="match status" value="1"/>
</dbReference>
<gene>
    <name evidence="12 13 14 15 16 17 18" type="primary">LOC113736867</name>
</gene>
<dbReference type="RefSeq" id="XP_027119850.1">
    <property type="nucleotide sequence ID" value="XM_027264049.1"/>
</dbReference>
<dbReference type="GO" id="GO:0006952">
    <property type="term" value="P:defense response"/>
    <property type="evidence" value="ECO:0007669"/>
    <property type="project" value="UniProtKB-KW"/>
</dbReference>
<feature type="domain" description="R13L1/DRL21-like LRR repeat region" evidence="10">
    <location>
        <begin position="729"/>
        <end position="853"/>
    </location>
</feature>
<dbReference type="AlphaFoldDB" id="A0A6P6WWQ0"/>
<dbReference type="GeneID" id="113736867"/>
<dbReference type="InterPro" id="IPR058922">
    <property type="entry name" value="WHD_DRP"/>
</dbReference>
<comment type="similarity">
    <text evidence="1">Belongs to the disease resistance NB-LRR family.</text>
</comment>
<dbReference type="GO" id="GO:0005524">
    <property type="term" value="F:ATP binding"/>
    <property type="evidence" value="ECO:0007669"/>
    <property type="project" value="UniProtKB-KW"/>
</dbReference>
<dbReference type="Gene3D" id="1.10.8.430">
    <property type="entry name" value="Helical domain of apoptotic protease-activating factors"/>
    <property type="match status" value="1"/>
</dbReference>
<dbReference type="RefSeq" id="XP_071939605.1">
    <property type="nucleotide sequence ID" value="XM_072083504.1"/>
</dbReference>
<reference evidence="13 14" key="2">
    <citation type="submission" date="2025-05" db="UniProtKB">
        <authorList>
            <consortium name="RefSeq"/>
        </authorList>
    </citation>
    <scope>IDENTIFICATION</scope>
    <source>
        <tissue evidence="12 13">Leaves</tissue>
    </source>
</reference>
<evidence type="ECO:0000256" key="5">
    <source>
        <dbReference type="ARBA" id="ARBA00022821"/>
    </source>
</evidence>
<organism evidence="11 15">
    <name type="scientific">Coffea arabica</name>
    <name type="common">Arabian coffee</name>
    <dbReference type="NCBI Taxonomy" id="13443"/>
    <lineage>
        <taxon>Eukaryota</taxon>
        <taxon>Viridiplantae</taxon>
        <taxon>Streptophyta</taxon>
        <taxon>Embryophyta</taxon>
        <taxon>Tracheophyta</taxon>
        <taxon>Spermatophyta</taxon>
        <taxon>Magnoliopsida</taxon>
        <taxon>eudicotyledons</taxon>
        <taxon>Gunneridae</taxon>
        <taxon>Pentapetalae</taxon>
        <taxon>asterids</taxon>
        <taxon>lamiids</taxon>
        <taxon>Gentianales</taxon>
        <taxon>Rubiaceae</taxon>
        <taxon>Ixoroideae</taxon>
        <taxon>Gardenieae complex</taxon>
        <taxon>Bertiereae - Coffeeae clade</taxon>
        <taxon>Coffeeae</taxon>
        <taxon>Coffea</taxon>
    </lineage>
</organism>
<dbReference type="InterPro" id="IPR002182">
    <property type="entry name" value="NB-ARC"/>
</dbReference>
<evidence type="ECO:0000256" key="1">
    <source>
        <dbReference type="ARBA" id="ARBA00008894"/>
    </source>
</evidence>
<evidence type="ECO:0000256" key="6">
    <source>
        <dbReference type="ARBA" id="ARBA00022840"/>
    </source>
</evidence>
<evidence type="ECO:0000256" key="4">
    <source>
        <dbReference type="ARBA" id="ARBA00022741"/>
    </source>
</evidence>
<dbReference type="InterPro" id="IPR032675">
    <property type="entry name" value="LRR_dom_sf"/>
</dbReference>
<sequence>MAETLIVLFSGTLSKIPPISDDRRLGLHKELEKMATMLLKLQAVLFDLQSSDGYHSRQTELWLKMLQQILSDTETLVDEIAYEVLRRKFGIRKFGIRNWGDKVSGFVAPISPLVFSSIIECLRQQSEIHDSDNKVLSFFPFSYRGKMARMIKNTILSLEVAYEEFSGIRATRVDLMSRPTQLEETRSMASFLDDQAIVRRENDISVLTSMLDDSVDDLEVISIVGMGGVGKTTLARLVYDHPRVEYCFYKRMWVHVSEKFEVNRVLNDILQSLGEARVETTSKESPVSRLREIIPRRRSFLVLDDVWTESEEKLYELKSCLLYAMSGGGSKILITTRSHRVAAMMRTSHVCPYVLQPLPEDLSWELFEKIAFRHGSAGKYPELVDIGRRMVKKCGGLPLAITKIAGWMYPQKDQSEWSRIEESEIWNFRSAGHPYGNGSWYKNGVLSVLRLSYYNLPSPWLKKCFACCSIFPKDTLIEKEKLKQIWMALGLISSPNEKNLTLEDVGSSYINILLHSSLLQDTQEDDYDNITHCGMHNIVHDLSLYVSHNFSSVFDGLESNSTADMSINDDAEAVHLSFNNSATWTLCKIPDRRLNNLRTFCVVGGCVDLEDVFTNFTGLRVLIVEDQAVKNLPKTADRLKHLRYLDISRTRIRFLPQSFTKLYNLQTLRVFDLVMLPEGFGKLINLRHFYIQQYRRSPPQNLLLPRIGHLTNLQTLPFFSVSQEKGCQIEELEYLDNLGGKLTIYGLENVNSYESALKANLSRKFRVQSLELYWEGPNKNSNDKDVLEGLKPHSNLRSLKIVGFQGSRFPQWMVRQNLLSLHNLVQLQLEHLDELEDLPPTKRFPKLEKLRLHWLPKLESVPEDTSNLTCLRRLEISCCHSLTSLPNLNSLATLQELEMIGCPNLTHLWEDSTWQDGILSLENLCISNCPNLEAIPATQNLQSLRKLQIESCESLNLSLKNVGKFRSLEFLDIYSDPATWPQDIYELTSLTTLHLGGFSENIDYFPLPDTFSGSVDGIKEHCASLRSLQLYGWPMIKSLPEQMQYLSKLTNLTIIRFDGLEALPEWLGKLQSLQTLELFACKNLKYLPSTAMECLADLHTLRINRCPHLKERCTRGTGEEWPKIAHIPNIYL</sequence>
<protein>
    <submittedName>
        <fullName evidence="13 14">Disease resistance protein RGA2-like</fullName>
    </submittedName>
    <submittedName>
        <fullName evidence="12">Disease resistance protein RGA3</fullName>
    </submittedName>
</protein>
<evidence type="ECO:0000313" key="13">
    <source>
        <dbReference type="RefSeq" id="XP_071939601.1"/>
    </source>
</evidence>
<dbReference type="InterPro" id="IPR056789">
    <property type="entry name" value="LRR_R13L1-DRL21"/>
</dbReference>